<dbReference type="Pfam" id="PF05577">
    <property type="entry name" value="Peptidase_S28"/>
    <property type="match status" value="1"/>
</dbReference>
<protein>
    <recommendedName>
        <fullName evidence="10">Peptidase S28</fullName>
    </recommendedName>
</protein>
<organism evidence="8 9">
    <name type="scientific">Botryobasidium botryosum (strain FD-172 SS1)</name>
    <dbReference type="NCBI Taxonomy" id="930990"/>
    <lineage>
        <taxon>Eukaryota</taxon>
        <taxon>Fungi</taxon>
        <taxon>Dikarya</taxon>
        <taxon>Basidiomycota</taxon>
        <taxon>Agaricomycotina</taxon>
        <taxon>Agaricomycetes</taxon>
        <taxon>Cantharellales</taxon>
        <taxon>Botryobasidiaceae</taxon>
        <taxon>Botryobasidium</taxon>
    </lineage>
</organism>
<evidence type="ECO:0008006" key="10">
    <source>
        <dbReference type="Google" id="ProtNLM"/>
    </source>
</evidence>
<dbReference type="HOGENOM" id="CLU_023630_1_1_1"/>
<dbReference type="InParanoid" id="A0A067LZ77"/>
<dbReference type="GO" id="GO:0008239">
    <property type="term" value="F:dipeptidyl-peptidase activity"/>
    <property type="evidence" value="ECO:0007669"/>
    <property type="project" value="TreeGrafter"/>
</dbReference>
<keyword evidence="2" id="KW-0645">Protease</keyword>
<feature type="compositionally biased region" description="Low complexity" evidence="6">
    <location>
        <begin position="532"/>
        <end position="541"/>
    </location>
</feature>
<dbReference type="PANTHER" id="PTHR11010">
    <property type="entry name" value="PROTEASE S28 PRO-X CARBOXYPEPTIDASE-RELATED"/>
    <property type="match status" value="1"/>
</dbReference>
<sequence length="578" mass="64349">MSRWLIPVAALFFLLSVAAGGARRPHLNVARYPAMPPSSSSDSPVKDGETLPPYDKIYTFDQFIDHNNPSLGTFKQRYCFSYEYYEKDGPIILSTREKLSLVNGYSGYVTNLTMNGVVAQTNKGAAVMIEHRFFGQSNPFGNLSEESFRVHILEQAIDDLVYFAKTAVLPMPEGGHVSANNTPWLLFGGSYSGALTSWTMTARPDVFWAGYASSAVVEAISYFWVFEAQIRPNRRHMPKNCSADVQRVIHHMDLTFIEGSQAEKDALKAQFGMSNVTHLDDVASALRIPLNYWQDLQPTTGPGSSFAMFCDALEVKNGVSAPAAGWGLEYALEAFGNYMKQFIAQNCVGTDVECLLTYFNTCLGTHDKDLAFWHDITLDNPTRSWLWFWSTVGYWQDGAPDAWPSIVTRLVTPAYDEVSRSDYFFPETFPTETSAKPKTSETNFKYQGWDTVAPRLFFANGERDPWRDATVSSDFTFRKSTPENPIAVSDAFHCSDMIIGHNIDSTVAGVQELAVKQFIEWVKEYKTHSASTAPASVTSATGSKSTGEDGMKPPLPNAWARPPPFKGLNQEHSQHLLG</sequence>
<keyword evidence="3 7" id="KW-0732">Signal</keyword>
<feature type="signal peptide" evidence="7">
    <location>
        <begin position="1"/>
        <end position="22"/>
    </location>
</feature>
<evidence type="ECO:0000256" key="5">
    <source>
        <dbReference type="ARBA" id="ARBA00023180"/>
    </source>
</evidence>
<evidence type="ECO:0000256" key="4">
    <source>
        <dbReference type="ARBA" id="ARBA00022801"/>
    </source>
</evidence>
<dbReference type="EMBL" id="KL198089">
    <property type="protein sequence ID" value="KDQ08574.1"/>
    <property type="molecule type" value="Genomic_DNA"/>
</dbReference>
<dbReference type="OrthoDB" id="1735038at2759"/>
<evidence type="ECO:0000256" key="1">
    <source>
        <dbReference type="ARBA" id="ARBA00011079"/>
    </source>
</evidence>
<evidence type="ECO:0000256" key="6">
    <source>
        <dbReference type="SAM" id="MobiDB-lite"/>
    </source>
</evidence>
<evidence type="ECO:0000256" key="7">
    <source>
        <dbReference type="SAM" id="SignalP"/>
    </source>
</evidence>
<name>A0A067LZ77_BOTB1</name>
<feature type="chain" id="PRO_5001640894" description="Peptidase S28" evidence="7">
    <location>
        <begin position="23"/>
        <end position="578"/>
    </location>
</feature>
<keyword evidence="5" id="KW-0325">Glycoprotein</keyword>
<accession>A0A067LZ77</accession>
<dbReference type="InterPro" id="IPR029058">
    <property type="entry name" value="AB_hydrolase_fold"/>
</dbReference>
<keyword evidence="9" id="KW-1185">Reference proteome</keyword>
<dbReference type="GO" id="GO:0070008">
    <property type="term" value="F:serine-type exopeptidase activity"/>
    <property type="evidence" value="ECO:0007669"/>
    <property type="project" value="InterPro"/>
</dbReference>
<dbReference type="AlphaFoldDB" id="A0A067LZ77"/>
<dbReference type="Proteomes" id="UP000027195">
    <property type="component" value="Unassembled WGS sequence"/>
</dbReference>
<dbReference type="PANTHER" id="PTHR11010:SF23">
    <property type="entry name" value="SERINE PEPTIDASE"/>
    <property type="match status" value="1"/>
</dbReference>
<dbReference type="Gene3D" id="3.40.50.1820">
    <property type="entry name" value="alpha/beta hydrolase"/>
    <property type="match status" value="2"/>
</dbReference>
<dbReference type="InterPro" id="IPR008758">
    <property type="entry name" value="Peptidase_S28"/>
</dbReference>
<feature type="region of interest" description="Disordered" evidence="6">
    <location>
        <begin position="532"/>
        <end position="578"/>
    </location>
</feature>
<comment type="similarity">
    <text evidence="1">Belongs to the peptidase S28 family.</text>
</comment>
<evidence type="ECO:0000256" key="2">
    <source>
        <dbReference type="ARBA" id="ARBA00022670"/>
    </source>
</evidence>
<evidence type="ECO:0000256" key="3">
    <source>
        <dbReference type="ARBA" id="ARBA00022729"/>
    </source>
</evidence>
<keyword evidence="4" id="KW-0378">Hydrolase</keyword>
<dbReference type="SUPFAM" id="SSF53474">
    <property type="entry name" value="alpha/beta-Hydrolases"/>
    <property type="match status" value="1"/>
</dbReference>
<gene>
    <name evidence="8" type="ORF">BOTBODRAFT_59285</name>
</gene>
<dbReference type="GO" id="GO:0006508">
    <property type="term" value="P:proteolysis"/>
    <property type="evidence" value="ECO:0007669"/>
    <property type="project" value="UniProtKB-KW"/>
</dbReference>
<proteinExistence type="inferred from homology"/>
<reference evidence="9" key="1">
    <citation type="journal article" date="2014" name="Proc. Natl. Acad. Sci. U.S.A.">
        <title>Extensive sampling of basidiomycete genomes demonstrates inadequacy of the white-rot/brown-rot paradigm for wood decay fungi.</title>
        <authorList>
            <person name="Riley R."/>
            <person name="Salamov A.A."/>
            <person name="Brown D.W."/>
            <person name="Nagy L.G."/>
            <person name="Floudas D."/>
            <person name="Held B.W."/>
            <person name="Levasseur A."/>
            <person name="Lombard V."/>
            <person name="Morin E."/>
            <person name="Otillar R."/>
            <person name="Lindquist E.A."/>
            <person name="Sun H."/>
            <person name="LaButti K.M."/>
            <person name="Schmutz J."/>
            <person name="Jabbour D."/>
            <person name="Luo H."/>
            <person name="Baker S.E."/>
            <person name="Pisabarro A.G."/>
            <person name="Walton J.D."/>
            <person name="Blanchette R.A."/>
            <person name="Henrissat B."/>
            <person name="Martin F."/>
            <person name="Cullen D."/>
            <person name="Hibbett D.S."/>
            <person name="Grigoriev I.V."/>
        </authorList>
    </citation>
    <scope>NUCLEOTIDE SEQUENCE [LARGE SCALE GENOMIC DNA]</scope>
    <source>
        <strain evidence="9">FD-172 SS1</strain>
    </source>
</reference>
<evidence type="ECO:0000313" key="8">
    <source>
        <dbReference type="EMBL" id="KDQ08574.1"/>
    </source>
</evidence>
<evidence type="ECO:0000313" key="9">
    <source>
        <dbReference type="Proteomes" id="UP000027195"/>
    </source>
</evidence>
<feature type="compositionally biased region" description="Pro residues" evidence="6">
    <location>
        <begin position="553"/>
        <end position="565"/>
    </location>
</feature>